<dbReference type="GO" id="GO:0046983">
    <property type="term" value="F:protein dimerization activity"/>
    <property type="evidence" value="ECO:0007669"/>
    <property type="project" value="InterPro"/>
</dbReference>
<sequence length="232" mass="26360">MELSTFCDIKACTIVINPQGEIQTWPENLEAVKVVLNMYSNYKPQQKGMGKDAVMRPSSGKEGTSASVPKPAKDNKRKRDSASEDLDLKTRMTRKPRKNTIPLTKEYVRRLRDEDEEEENNHGSILALALHQKERNALKLISGQKEQEIIDPRAELTKAHQDQTDLIEKVMKILKAPGLDSGTMANISISQLQQKIERIEQFREEVDQIKAESLGWKEGMDRFAAEKETARA</sequence>
<accession>A0A1S3Z5N6</accession>
<evidence type="ECO:0000313" key="2">
    <source>
        <dbReference type="RefSeq" id="XP_016459664.1"/>
    </source>
</evidence>
<dbReference type="OrthoDB" id="1223937at2759"/>
<dbReference type="PaxDb" id="4097-A0A1S3Z5N6"/>
<organism evidence="2">
    <name type="scientific">Nicotiana tabacum</name>
    <name type="common">Common tobacco</name>
    <dbReference type="NCBI Taxonomy" id="4097"/>
    <lineage>
        <taxon>Eukaryota</taxon>
        <taxon>Viridiplantae</taxon>
        <taxon>Streptophyta</taxon>
        <taxon>Embryophyta</taxon>
        <taxon>Tracheophyta</taxon>
        <taxon>Spermatophyta</taxon>
        <taxon>Magnoliopsida</taxon>
        <taxon>eudicotyledons</taxon>
        <taxon>Gunneridae</taxon>
        <taxon>Pentapetalae</taxon>
        <taxon>asterids</taxon>
        <taxon>lamiids</taxon>
        <taxon>Solanales</taxon>
        <taxon>Solanaceae</taxon>
        <taxon>Nicotianoideae</taxon>
        <taxon>Nicotianeae</taxon>
        <taxon>Nicotiana</taxon>
    </lineage>
</organism>
<feature type="compositionally biased region" description="Basic and acidic residues" evidence="1">
    <location>
        <begin position="80"/>
        <end position="90"/>
    </location>
</feature>
<name>A0A1S3Z5N6_TOBAC</name>
<dbReference type="KEGG" id="nta:107783201"/>
<dbReference type="RefSeq" id="XP_016459664.1">
    <property type="nucleotide sequence ID" value="XM_016604178.1"/>
</dbReference>
<dbReference type="GO" id="GO:0003677">
    <property type="term" value="F:DNA binding"/>
    <property type="evidence" value="ECO:0007669"/>
    <property type="project" value="InterPro"/>
</dbReference>
<dbReference type="InterPro" id="IPR036879">
    <property type="entry name" value="TF_MADSbox_sf"/>
</dbReference>
<dbReference type="SUPFAM" id="SSF55455">
    <property type="entry name" value="SRF-like"/>
    <property type="match status" value="1"/>
</dbReference>
<reference evidence="2" key="1">
    <citation type="submission" date="2025-08" db="UniProtKB">
        <authorList>
            <consortium name="RefSeq"/>
        </authorList>
    </citation>
    <scope>IDENTIFICATION</scope>
</reference>
<feature type="region of interest" description="Disordered" evidence="1">
    <location>
        <begin position="43"/>
        <end position="95"/>
    </location>
</feature>
<dbReference type="AlphaFoldDB" id="A0A1S3Z5N6"/>
<gene>
    <name evidence="2" type="primary">LOC107783201</name>
</gene>
<evidence type="ECO:0000256" key="1">
    <source>
        <dbReference type="SAM" id="MobiDB-lite"/>
    </source>
</evidence>
<proteinExistence type="predicted"/>
<protein>
    <submittedName>
        <fullName evidence="2">Agamous-like MADS-box protein AGL81</fullName>
    </submittedName>
</protein>